<evidence type="ECO:0000313" key="5">
    <source>
        <dbReference type="EMBL" id="GAA2510218.1"/>
    </source>
</evidence>
<comment type="cofactor">
    <cofactor evidence="1">
        <name>a divalent metal cation</name>
        <dbReference type="ChEBI" id="CHEBI:60240"/>
    </cofactor>
</comment>
<name>A0ABP6A7T1_9ACTN</name>
<protein>
    <submittedName>
        <fullName evidence="5">IS5/IS1182 family transposase</fullName>
    </submittedName>
</protein>
<sequence>MTLIVTREGGCRYKLRSSQRTLVAFVHLREQATLAKIAVGFGTSEATVHACAHSVIKHLVAKASSLLLPLHWEKSEYVLVDGTIAECDRAGDTQADYSGKTRRHGINVQTVTDLADRLIRYSLVLPGRNVETTAARTHRIVTVCEYLRILTFADKAYGGANSTSFTFCKRHCGREPTPHQTGINKTHSRLHSPV</sequence>
<gene>
    <name evidence="5" type="ORF">GCM10010406_53260</name>
</gene>
<dbReference type="EMBL" id="BAAATA010000051">
    <property type="protein sequence ID" value="GAA2510218.1"/>
    <property type="molecule type" value="Genomic_DNA"/>
</dbReference>
<evidence type="ECO:0000256" key="2">
    <source>
        <dbReference type="ARBA" id="ARBA00022723"/>
    </source>
</evidence>
<feature type="domain" description="DDE Tnp4" evidence="3">
    <location>
        <begin position="80"/>
        <end position="192"/>
    </location>
</feature>
<comment type="caution">
    <text evidence="5">The sequence shown here is derived from an EMBL/GenBank/DDBJ whole genome shotgun (WGS) entry which is preliminary data.</text>
</comment>
<keyword evidence="6" id="KW-1185">Reference proteome</keyword>
<dbReference type="Pfam" id="PF13613">
    <property type="entry name" value="HTH_Tnp_4"/>
    <property type="match status" value="1"/>
</dbReference>
<dbReference type="Proteomes" id="UP001501358">
    <property type="component" value="Unassembled WGS sequence"/>
</dbReference>
<evidence type="ECO:0000259" key="4">
    <source>
        <dbReference type="Pfam" id="PF13613"/>
    </source>
</evidence>
<dbReference type="InterPro" id="IPR027805">
    <property type="entry name" value="Transposase_HTH_dom"/>
</dbReference>
<reference evidence="6" key="1">
    <citation type="journal article" date="2019" name="Int. J. Syst. Evol. Microbiol.">
        <title>The Global Catalogue of Microorganisms (GCM) 10K type strain sequencing project: providing services to taxonomists for standard genome sequencing and annotation.</title>
        <authorList>
            <consortium name="The Broad Institute Genomics Platform"/>
            <consortium name="The Broad Institute Genome Sequencing Center for Infectious Disease"/>
            <person name="Wu L."/>
            <person name="Ma J."/>
        </authorList>
    </citation>
    <scope>NUCLEOTIDE SEQUENCE [LARGE SCALE GENOMIC DNA]</scope>
    <source>
        <strain evidence="6">JCM 6307</strain>
    </source>
</reference>
<dbReference type="Pfam" id="PF13359">
    <property type="entry name" value="DDE_Tnp_4"/>
    <property type="match status" value="1"/>
</dbReference>
<accession>A0ABP6A7T1</accession>
<keyword evidence="2" id="KW-0479">Metal-binding</keyword>
<evidence type="ECO:0000256" key="1">
    <source>
        <dbReference type="ARBA" id="ARBA00001968"/>
    </source>
</evidence>
<proteinExistence type="predicted"/>
<evidence type="ECO:0000313" key="6">
    <source>
        <dbReference type="Proteomes" id="UP001501358"/>
    </source>
</evidence>
<evidence type="ECO:0000259" key="3">
    <source>
        <dbReference type="Pfam" id="PF13359"/>
    </source>
</evidence>
<organism evidence="5 6">
    <name type="scientific">Streptomyces thermolineatus</name>
    <dbReference type="NCBI Taxonomy" id="44033"/>
    <lineage>
        <taxon>Bacteria</taxon>
        <taxon>Bacillati</taxon>
        <taxon>Actinomycetota</taxon>
        <taxon>Actinomycetes</taxon>
        <taxon>Kitasatosporales</taxon>
        <taxon>Streptomycetaceae</taxon>
        <taxon>Streptomyces</taxon>
    </lineage>
</organism>
<feature type="domain" description="Transposase Helix-turn-helix" evidence="4">
    <location>
        <begin position="14"/>
        <end position="62"/>
    </location>
</feature>
<dbReference type="InterPro" id="IPR027806">
    <property type="entry name" value="HARBI1_dom"/>
</dbReference>